<dbReference type="AlphaFoldDB" id="A0A5C3KPM7"/>
<dbReference type="Proteomes" id="UP000307440">
    <property type="component" value="Unassembled WGS sequence"/>
</dbReference>
<protein>
    <recommendedName>
        <fullName evidence="1">F-box domain-containing protein</fullName>
    </recommendedName>
</protein>
<evidence type="ECO:0000313" key="3">
    <source>
        <dbReference type="Proteomes" id="UP000307440"/>
    </source>
</evidence>
<feature type="domain" description="F-box" evidence="1">
    <location>
        <begin position="34"/>
        <end position="87"/>
    </location>
</feature>
<dbReference type="InterPro" id="IPR036047">
    <property type="entry name" value="F-box-like_dom_sf"/>
</dbReference>
<dbReference type="OrthoDB" id="3268380at2759"/>
<proteinExistence type="predicted"/>
<dbReference type="Gene3D" id="1.20.1280.50">
    <property type="match status" value="1"/>
</dbReference>
<dbReference type="STRING" id="230819.A0A5C3KPM7"/>
<evidence type="ECO:0000259" key="1">
    <source>
        <dbReference type="Pfam" id="PF12937"/>
    </source>
</evidence>
<feature type="non-terminal residue" evidence="2">
    <location>
        <position position="88"/>
    </location>
</feature>
<evidence type="ECO:0000313" key="2">
    <source>
        <dbReference type="EMBL" id="TFK22470.1"/>
    </source>
</evidence>
<accession>A0A5C3KPM7</accession>
<name>A0A5C3KPM7_COPMA</name>
<dbReference type="SUPFAM" id="SSF81383">
    <property type="entry name" value="F-box domain"/>
    <property type="match status" value="1"/>
</dbReference>
<reference evidence="2 3" key="1">
    <citation type="journal article" date="2019" name="Nat. Ecol. Evol.">
        <title>Megaphylogeny resolves global patterns of mushroom evolution.</title>
        <authorList>
            <person name="Varga T."/>
            <person name="Krizsan K."/>
            <person name="Foldi C."/>
            <person name="Dima B."/>
            <person name="Sanchez-Garcia M."/>
            <person name="Sanchez-Ramirez S."/>
            <person name="Szollosi G.J."/>
            <person name="Szarkandi J.G."/>
            <person name="Papp V."/>
            <person name="Albert L."/>
            <person name="Andreopoulos W."/>
            <person name="Angelini C."/>
            <person name="Antonin V."/>
            <person name="Barry K.W."/>
            <person name="Bougher N.L."/>
            <person name="Buchanan P."/>
            <person name="Buyck B."/>
            <person name="Bense V."/>
            <person name="Catcheside P."/>
            <person name="Chovatia M."/>
            <person name="Cooper J."/>
            <person name="Damon W."/>
            <person name="Desjardin D."/>
            <person name="Finy P."/>
            <person name="Geml J."/>
            <person name="Haridas S."/>
            <person name="Hughes K."/>
            <person name="Justo A."/>
            <person name="Karasinski D."/>
            <person name="Kautmanova I."/>
            <person name="Kiss B."/>
            <person name="Kocsube S."/>
            <person name="Kotiranta H."/>
            <person name="LaButti K.M."/>
            <person name="Lechner B.E."/>
            <person name="Liimatainen K."/>
            <person name="Lipzen A."/>
            <person name="Lukacs Z."/>
            <person name="Mihaltcheva S."/>
            <person name="Morgado L.N."/>
            <person name="Niskanen T."/>
            <person name="Noordeloos M.E."/>
            <person name="Ohm R.A."/>
            <person name="Ortiz-Santana B."/>
            <person name="Ovrebo C."/>
            <person name="Racz N."/>
            <person name="Riley R."/>
            <person name="Savchenko A."/>
            <person name="Shiryaev A."/>
            <person name="Soop K."/>
            <person name="Spirin V."/>
            <person name="Szebenyi C."/>
            <person name="Tomsovsky M."/>
            <person name="Tulloss R.E."/>
            <person name="Uehling J."/>
            <person name="Grigoriev I.V."/>
            <person name="Vagvolgyi C."/>
            <person name="Papp T."/>
            <person name="Martin F.M."/>
            <person name="Miettinen O."/>
            <person name="Hibbett D.S."/>
            <person name="Nagy L.G."/>
        </authorList>
    </citation>
    <scope>NUCLEOTIDE SEQUENCE [LARGE SCALE GENOMIC DNA]</scope>
    <source>
        <strain evidence="2 3">CBS 121175</strain>
    </source>
</reference>
<dbReference type="Pfam" id="PF12937">
    <property type="entry name" value="F-box-like"/>
    <property type="match status" value="1"/>
</dbReference>
<gene>
    <name evidence="2" type="ORF">FA15DRAFT_596090</name>
</gene>
<sequence>MEDQERTRIDARIAVLEAQIQDLRFERNTLSVTSKLPPELLGRVFLYHQKNNPGQHYSGVPTVYKISHVSRYWRAVALNCPQLWSTID</sequence>
<organism evidence="2 3">
    <name type="scientific">Coprinopsis marcescibilis</name>
    <name type="common">Agaric fungus</name>
    <name type="synonym">Psathyrella marcescibilis</name>
    <dbReference type="NCBI Taxonomy" id="230819"/>
    <lineage>
        <taxon>Eukaryota</taxon>
        <taxon>Fungi</taxon>
        <taxon>Dikarya</taxon>
        <taxon>Basidiomycota</taxon>
        <taxon>Agaricomycotina</taxon>
        <taxon>Agaricomycetes</taxon>
        <taxon>Agaricomycetidae</taxon>
        <taxon>Agaricales</taxon>
        <taxon>Agaricineae</taxon>
        <taxon>Psathyrellaceae</taxon>
        <taxon>Coprinopsis</taxon>
    </lineage>
</organism>
<dbReference type="EMBL" id="ML210240">
    <property type="protein sequence ID" value="TFK22470.1"/>
    <property type="molecule type" value="Genomic_DNA"/>
</dbReference>
<keyword evidence="3" id="KW-1185">Reference proteome</keyword>
<dbReference type="InterPro" id="IPR001810">
    <property type="entry name" value="F-box_dom"/>
</dbReference>